<dbReference type="GO" id="GO:0007033">
    <property type="term" value="P:vacuole organization"/>
    <property type="evidence" value="ECO:0007669"/>
    <property type="project" value="TreeGrafter"/>
</dbReference>
<keyword evidence="4" id="KW-0967">Endosome</keyword>
<dbReference type="PANTHER" id="PTHR23074">
    <property type="entry name" value="AAA DOMAIN-CONTAINING"/>
    <property type="match status" value="1"/>
</dbReference>
<dbReference type="EMBL" id="JARAOO010000004">
    <property type="protein sequence ID" value="KAJ7970562.1"/>
    <property type="molecule type" value="Genomic_DNA"/>
</dbReference>
<keyword evidence="3 7" id="KW-0547">Nucleotide-binding</keyword>
<feature type="compositionally biased region" description="Basic and acidic residues" evidence="8">
    <location>
        <begin position="97"/>
        <end position="111"/>
    </location>
</feature>
<evidence type="ECO:0000259" key="10">
    <source>
        <dbReference type="SMART" id="SM00745"/>
    </source>
</evidence>
<gene>
    <name evidence="11" type="ORF">O6P43_008729</name>
</gene>
<dbReference type="PANTHER" id="PTHR23074:SF159">
    <property type="entry name" value="PROTEIN SUPPRESSOR OF K(+) TRANSPORT GROWTH DEFECT 1"/>
    <property type="match status" value="1"/>
</dbReference>
<evidence type="ECO:0000256" key="3">
    <source>
        <dbReference type="ARBA" id="ARBA00022741"/>
    </source>
</evidence>
<dbReference type="Pfam" id="PF04212">
    <property type="entry name" value="MIT"/>
    <property type="match status" value="1"/>
</dbReference>
<dbReference type="GO" id="GO:0010008">
    <property type="term" value="C:endosome membrane"/>
    <property type="evidence" value="ECO:0007669"/>
    <property type="project" value="UniProtKB-SubCell"/>
</dbReference>
<dbReference type="FunFam" id="1.20.58.80:FF:000007">
    <property type="entry name" value="Suppressor of K+ transport growth defect 1"/>
    <property type="match status" value="1"/>
</dbReference>
<dbReference type="InterPro" id="IPR007330">
    <property type="entry name" value="MIT_dom"/>
</dbReference>
<dbReference type="InterPro" id="IPR015415">
    <property type="entry name" value="Spast_Vps4_C"/>
</dbReference>
<evidence type="ECO:0000259" key="9">
    <source>
        <dbReference type="SMART" id="SM00382"/>
    </source>
</evidence>
<feature type="region of interest" description="Disordered" evidence="8">
    <location>
        <begin position="77"/>
        <end position="111"/>
    </location>
</feature>
<comment type="subcellular location">
    <subcellularLocation>
        <location evidence="1">Endosome membrane</location>
        <topology evidence="1">Peripheral membrane protein</topology>
    </subcellularLocation>
</comment>
<evidence type="ECO:0000313" key="11">
    <source>
        <dbReference type="EMBL" id="KAJ7970562.1"/>
    </source>
</evidence>
<dbReference type="KEGG" id="qsa:O6P43_008729"/>
<dbReference type="CDD" id="cd19521">
    <property type="entry name" value="RecA-like_VPS4"/>
    <property type="match status" value="1"/>
</dbReference>
<evidence type="ECO:0000313" key="12">
    <source>
        <dbReference type="Proteomes" id="UP001163823"/>
    </source>
</evidence>
<dbReference type="InterPro" id="IPR050304">
    <property type="entry name" value="MT-severing_AAA_ATPase"/>
</dbReference>
<dbReference type="GO" id="GO:0016887">
    <property type="term" value="F:ATP hydrolysis activity"/>
    <property type="evidence" value="ECO:0007669"/>
    <property type="project" value="InterPro"/>
</dbReference>
<dbReference type="Pfam" id="PF09336">
    <property type="entry name" value="Vps4_C"/>
    <property type="match status" value="1"/>
</dbReference>
<evidence type="ECO:0000256" key="5">
    <source>
        <dbReference type="ARBA" id="ARBA00022840"/>
    </source>
</evidence>
<dbReference type="InterPro" id="IPR003593">
    <property type="entry name" value="AAA+_ATPase"/>
</dbReference>
<protein>
    <submittedName>
        <fullName evidence="11">Katanin p60 ATPase-containing subunit A1</fullName>
    </submittedName>
</protein>
<dbReference type="InterPro" id="IPR027417">
    <property type="entry name" value="P-loop_NTPase"/>
</dbReference>
<dbReference type="Proteomes" id="UP001163823">
    <property type="component" value="Chromosome 4"/>
</dbReference>
<evidence type="ECO:0000256" key="8">
    <source>
        <dbReference type="SAM" id="MobiDB-lite"/>
    </source>
</evidence>
<dbReference type="PROSITE" id="PS00674">
    <property type="entry name" value="AAA"/>
    <property type="match status" value="1"/>
</dbReference>
<evidence type="ECO:0000256" key="2">
    <source>
        <dbReference type="ARBA" id="ARBA00006914"/>
    </source>
</evidence>
<reference evidence="11" key="1">
    <citation type="journal article" date="2023" name="Science">
        <title>Elucidation of the pathway for biosynthesis of saponin adjuvants from the soapbark tree.</title>
        <authorList>
            <person name="Reed J."/>
            <person name="Orme A."/>
            <person name="El-Demerdash A."/>
            <person name="Owen C."/>
            <person name="Martin L.B.B."/>
            <person name="Misra R.C."/>
            <person name="Kikuchi S."/>
            <person name="Rejzek M."/>
            <person name="Martin A.C."/>
            <person name="Harkess A."/>
            <person name="Leebens-Mack J."/>
            <person name="Louveau T."/>
            <person name="Stephenson M.J."/>
            <person name="Osbourn A."/>
        </authorList>
    </citation>
    <scope>NUCLEOTIDE SEQUENCE</scope>
    <source>
        <strain evidence="11">S10</strain>
    </source>
</reference>
<keyword evidence="6" id="KW-0472">Membrane</keyword>
<dbReference type="SUPFAM" id="SSF116846">
    <property type="entry name" value="MIT domain"/>
    <property type="match status" value="1"/>
</dbReference>
<feature type="domain" description="MIT" evidence="10">
    <location>
        <begin position="2"/>
        <end position="79"/>
    </location>
</feature>
<dbReference type="GO" id="GO:0005524">
    <property type="term" value="F:ATP binding"/>
    <property type="evidence" value="ECO:0007669"/>
    <property type="project" value="UniProtKB-KW"/>
</dbReference>
<dbReference type="SMART" id="SM00382">
    <property type="entry name" value="AAA"/>
    <property type="match status" value="1"/>
</dbReference>
<dbReference type="InterPro" id="IPR003960">
    <property type="entry name" value="ATPase_AAA_CS"/>
</dbReference>
<dbReference type="SUPFAM" id="SSF52540">
    <property type="entry name" value="P-loop containing nucleoside triphosphate hydrolases"/>
    <property type="match status" value="1"/>
</dbReference>
<dbReference type="GO" id="GO:0016197">
    <property type="term" value="P:endosomal transport"/>
    <property type="evidence" value="ECO:0007669"/>
    <property type="project" value="TreeGrafter"/>
</dbReference>
<evidence type="ECO:0000256" key="7">
    <source>
        <dbReference type="RuleBase" id="RU003651"/>
    </source>
</evidence>
<dbReference type="InterPro" id="IPR003959">
    <property type="entry name" value="ATPase_AAA_core"/>
</dbReference>
<organism evidence="11 12">
    <name type="scientific">Quillaja saponaria</name>
    <name type="common">Soap bark tree</name>
    <dbReference type="NCBI Taxonomy" id="32244"/>
    <lineage>
        <taxon>Eukaryota</taxon>
        <taxon>Viridiplantae</taxon>
        <taxon>Streptophyta</taxon>
        <taxon>Embryophyta</taxon>
        <taxon>Tracheophyta</taxon>
        <taxon>Spermatophyta</taxon>
        <taxon>Magnoliopsida</taxon>
        <taxon>eudicotyledons</taxon>
        <taxon>Gunneridae</taxon>
        <taxon>Pentapetalae</taxon>
        <taxon>rosids</taxon>
        <taxon>fabids</taxon>
        <taxon>Fabales</taxon>
        <taxon>Quillajaceae</taxon>
        <taxon>Quillaja</taxon>
    </lineage>
</organism>
<keyword evidence="5 7" id="KW-0067">ATP-binding</keyword>
<dbReference type="FunFam" id="3.40.50.300:FF:000043">
    <property type="entry name" value="Vacuolar protein sorting-associated protein 4"/>
    <property type="match status" value="1"/>
</dbReference>
<comment type="caution">
    <text evidence="11">The sequence shown here is derived from an EMBL/GenBank/DDBJ whole genome shotgun (WGS) entry which is preliminary data.</text>
</comment>
<keyword evidence="12" id="KW-1185">Reference proteome</keyword>
<dbReference type="Gene3D" id="1.20.58.80">
    <property type="entry name" value="Phosphotransferase system, lactose/cellobiose-type IIA subunit"/>
    <property type="match status" value="1"/>
</dbReference>
<dbReference type="Gene3D" id="1.10.8.60">
    <property type="match status" value="1"/>
</dbReference>
<accession>A0AAD7M6L1</accession>
<dbReference type="SMART" id="SM00745">
    <property type="entry name" value="MIT"/>
    <property type="match status" value="1"/>
</dbReference>
<dbReference type="Gene3D" id="3.40.50.300">
    <property type="entry name" value="P-loop containing nucleotide triphosphate hydrolases"/>
    <property type="match status" value="1"/>
</dbReference>
<dbReference type="AlphaFoldDB" id="A0AAD7M6L1"/>
<feature type="domain" description="AAA+ ATPase" evidence="9">
    <location>
        <begin position="162"/>
        <end position="298"/>
    </location>
</feature>
<evidence type="ECO:0000256" key="6">
    <source>
        <dbReference type="ARBA" id="ARBA00023136"/>
    </source>
</evidence>
<evidence type="ECO:0000256" key="1">
    <source>
        <dbReference type="ARBA" id="ARBA00004481"/>
    </source>
</evidence>
<comment type="similarity">
    <text evidence="2 7">Belongs to the AAA ATPase family.</text>
</comment>
<dbReference type="EMBL" id="JARAOO010000004">
    <property type="protein sequence ID" value="KAJ7970561.1"/>
    <property type="molecule type" value="Genomic_DNA"/>
</dbReference>
<dbReference type="InterPro" id="IPR036181">
    <property type="entry name" value="MIT_dom_sf"/>
</dbReference>
<sequence>MYCDFLEHATKYVKQAVQEDNAGNYSQAFTLYMNALEYLRTHLKYEKNPKIKEEITQKVIGYLKRAEEIRAILDTEGSGQKLHGDAEDATQSRTKSKGGEGRDKEDAEKEKLKAGLDSVILREKPNVRWSDVAGLESAKQALQEAVILPVKFPQFFTGKRRPWSAFLLYGPPGTGKSYLAKAVATEADSTFFSVSSSDLVSKWMGESEKLVSNLFQMARDSAPSIIFIDEIDSLCGQRGEGNENEASRRIKTELLVQMQGVGHDDKKILVLAATNMPYALDQAIRRRFDKRIYIPLPDLKARQHMFKVHLGDTPHNLNERDFEDLACKTNGFSGSDISVCVKDVLFEPVRKTRDAKFFKETSNGMWVPCEPTERGAVQTTLEEFDARGLASKILPPPIARADFDKVLAKQKPTVSKADLEVHERFTKEFGEEG</sequence>
<proteinExistence type="inferred from homology"/>
<name>A0AAD7M6L1_QUISA</name>
<dbReference type="Pfam" id="PF00004">
    <property type="entry name" value="AAA"/>
    <property type="match status" value="1"/>
</dbReference>
<dbReference type="FunFam" id="1.10.8.60:FF:000015">
    <property type="entry name" value="vacuolar protein sorting-associated protein 4A"/>
    <property type="match status" value="1"/>
</dbReference>
<evidence type="ECO:0000256" key="4">
    <source>
        <dbReference type="ARBA" id="ARBA00022753"/>
    </source>
</evidence>